<keyword evidence="5" id="KW-1185">Reference proteome</keyword>
<dbReference type="PROSITE" id="PS51502">
    <property type="entry name" value="S_R_A_B_BARREL"/>
    <property type="match status" value="1"/>
</dbReference>
<evidence type="ECO:0000313" key="5">
    <source>
        <dbReference type="Proteomes" id="UP000800038"/>
    </source>
</evidence>
<gene>
    <name evidence="4" type="ORF">EJ02DRAFT_450932</name>
</gene>
<evidence type="ECO:0000256" key="2">
    <source>
        <dbReference type="SAM" id="SignalP"/>
    </source>
</evidence>
<organism evidence="4 5">
    <name type="scientific">Clathrospora elynae</name>
    <dbReference type="NCBI Taxonomy" id="706981"/>
    <lineage>
        <taxon>Eukaryota</taxon>
        <taxon>Fungi</taxon>
        <taxon>Dikarya</taxon>
        <taxon>Ascomycota</taxon>
        <taxon>Pezizomycotina</taxon>
        <taxon>Dothideomycetes</taxon>
        <taxon>Pleosporomycetidae</taxon>
        <taxon>Pleosporales</taxon>
        <taxon>Diademaceae</taxon>
        <taxon>Clathrospora</taxon>
    </lineage>
</organism>
<comment type="subunit">
    <text evidence="1">Homodimer.</text>
</comment>
<dbReference type="Gene3D" id="3.30.70.100">
    <property type="match status" value="1"/>
</dbReference>
<feature type="chain" id="PRO_5025576631" evidence="2">
    <location>
        <begin position="28"/>
        <end position="156"/>
    </location>
</feature>
<dbReference type="Proteomes" id="UP000800038">
    <property type="component" value="Unassembled WGS sequence"/>
</dbReference>
<dbReference type="Pfam" id="PF07876">
    <property type="entry name" value="Dabb"/>
    <property type="match status" value="1"/>
</dbReference>
<feature type="signal peptide" evidence="2">
    <location>
        <begin position="1"/>
        <end position="27"/>
    </location>
</feature>
<accession>A0A6A5T2B6</accession>
<protein>
    <submittedName>
        <fullName evidence="4">Stress responsive A/B barrel domain-containing protein</fullName>
    </submittedName>
</protein>
<dbReference type="OrthoDB" id="1601230at2759"/>
<feature type="domain" description="Stress-response A/B barrel" evidence="3">
    <location>
        <begin position="45"/>
        <end position="147"/>
    </location>
</feature>
<evidence type="ECO:0000313" key="4">
    <source>
        <dbReference type="EMBL" id="KAF1946164.1"/>
    </source>
</evidence>
<dbReference type="InterPro" id="IPR013097">
    <property type="entry name" value="Dabb"/>
</dbReference>
<evidence type="ECO:0000259" key="3">
    <source>
        <dbReference type="PROSITE" id="PS51502"/>
    </source>
</evidence>
<dbReference type="SUPFAM" id="SSF54909">
    <property type="entry name" value="Dimeric alpha+beta barrel"/>
    <property type="match status" value="1"/>
</dbReference>
<reference evidence="4" key="1">
    <citation type="journal article" date="2020" name="Stud. Mycol.">
        <title>101 Dothideomycetes genomes: a test case for predicting lifestyles and emergence of pathogens.</title>
        <authorList>
            <person name="Haridas S."/>
            <person name="Albert R."/>
            <person name="Binder M."/>
            <person name="Bloem J."/>
            <person name="Labutti K."/>
            <person name="Salamov A."/>
            <person name="Andreopoulos B."/>
            <person name="Baker S."/>
            <person name="Barry K."/>
            <person name="Bills G."/>
            <person name="Bluhm B."/>
            <person name="Cannon C."/>
            <person name="Castanera R."/>
            <person name="Culley D."/>
            <person name="Daum C."/>
            <person name="Ezra D."/>
            <person name="Gonzalez J."/>
            <person name="Henrissat B."/>
            <person name="Kuo A."/>
            <person name="Liang C."/>
            <person name="Lipzen A."/>
            <person name="Lutzoni F."/>
            <person name="Magnuson J."/>
            <person name="Mondo S."/>
            <person name="Nolan M."/>
            <person name="Ohm R."/>
            <person name="Pangilinan J."/>
            <person name="Park H.-J."/>
            <person name="Ramirez L."/>
            <person name="Alfaro M."/>
            <person name="Sun H."/>
            <person name="Tritt A."/>
            <person name="Yoshinaga Y."/>
            <person name="Zwiers L.-H."/>
            <person name="Turgeon B."/>
            <person name="Goodwin S."/>
            <person name="Spatafora J."/>
            <person name="Crous P."/>
            <person name="Grigoriev I."/>
        </authorList>
    </citation>
    <scope>NUCLEOTIDE SEQUENCE</scope>
    <source>
        <strain evidence="4">CBS 161.51</strain>
    </source>
</reference>
<dbReference type="SMART" id="SM00886">
    <property type="entry name" value="Dabb"/>
    <property type="match status" value="1"/>
</dbReference>
<dbReference type="EMBL" id="ML976005">
    <property type="protein sequence ID" value="KAF1946164.1"/>
    <property type="molecule type" value="Genomic_DNA"/>
</dbReference>
<name>A0A6A5T2B6_9PLEO</name>
<dbReference type="InterPro" id="IPR011008">
    <property type="entry name" value="Dimeric_a/b-barrel"/>
</dbReference>
<dbReference type="PANTHER" id="PTHR33178">
    <property type="match status" value="1"/>
</dbReference>
<dbReference type="AlphaFoldDB" id="A0A6A5T2B6"/>
<evidence type="ECO:0000256" key="1">
    <source>
        <dbReference type="ARBA" id="ARBA00011738"/>
    </source>
</evidence>
<keyword evidence="2" id="KW-0732">Signal</keyword>
<dbReference type="PANTHER" id="PTHR33178:SF10">
    <property type="entry name" value="STRESS-RESPONSE A_B BARREL DOMAIN-CONTAINING PROTEIN"/>
    <property type="match status" value="1"/>
</dbReference>
<dbReference type="InterPro" id="IPR044662">
    <property type="entry name" value="HS1/DABB1-like"/>
</dbReference>
<proteinExistence type="predicted"/>
<sequence length="156" mass="17439">MIPKKAFGLLMFILLATSLILFSQTLGHSLAEYFFGPHGPVIPVTTHIVLFQFKDGTSPFAIKKVTSQFFGLKKLCVHPSTMRPYILSVSGGKDISIENLQNGFSHAFTLQFFTNEDRDYYVDLDPVHQAFKEAAGAVVEKTLVIDFQDGVFTKME</sequence>